<dbReference type="RefSeq" id="WP_355668592.1">
    <property type="nucleotide sequence ID" value="NZ_JBEXRX010000336.1"/>
</dbReference>
<evidence type="ECO:0000313" key="1">
    <source>
        <dbReference type="EMBL" id="MEU0157130.1"/>
    </source>
</evidence>
<dbReference type="Proteomes" id="UP001550348">
    <property type="component" value="Unassembled WGS sequence"/>
</dbReference>
<protein>
    <submittedName>
        <fullName evidence="1">Uncharacterized protein</fullName>
    </submittedName>
</protein>
<accession>A0ABV2VWE1</accession>
<gene>
    <name evidence="1" type="ORF">ABZ071_35840</name>
</gene>
<name>A0ABV2VWE1_9ACTN</name>
<evidence type="ECO:0000313" key="2">
    <source>
        <dbReference type="Proteomes" id="UP001550348"/>
    </source>
</evidence>
<organism evidence="1 2">
    <name type="scientific">Micromonospora fulviviridis</name>
    <dbReference type="NCBI Taxonomy" id="47860"/>
    <lineage>
        <taxon>Bacteria</taxon>
        <taxon>Bacillati</taxon>
        <taxon>Actinomycetota</taxon>
        <taxon>Actinomycetes</taxon>
        <taxon>Micromonosporales</taxon>
        <taxon>Micromonosporaceae</taxon>
        <taxon>Micromonospora</taxon>
    </lineage>
</organism>
<proteinExistence type="predicted"/>
<reference evidence="1 2" key="1">
    <citation type="submission" date="2024-06" db="EMBL/GenBank/DDBJ databases">
        <title>The Natural Products Discovery Center: Release of the First 8490 Sequenced Strains for Exploring Actinobacteria Biosynthetic Diversity.</title>
        <authorList>
            <person name="Kalkreuter E."/>
            <person name="Kautsar S.A."/>
            <person name="Yang D."/>
            <person name="Bader C.D."/>
            <person name="Teijaro C.N."/>
            <person name="Fluegel L."/>
            <person name="Davis C.M."/>
            <person name="Simpson J.R."/>
            <person name="Lauterbach L."/>
            <person name="Steele A.D."/>
            <person name="Gui C."/>
            <person name="Meng S."/>
            <person name="Li G."/>
            <person name="Viehrig K."/>
            <person name="Ye F."/>
            <person name="Su P."/>
            <person name="Kiefer A.F."/>
            <person name="Nichols A."/>
            <person name="Cepeda A.J."/>
            <person name="Yan W."/>
            <person name="Fan B."/>
            <person name="Jiang Y."/>
            <person name="Adhikari A."/>
            <person name="Zheng C.-J."/>
            <person name="Schuster L."/>
            <person name="Cowan T.M."/>
            <person name="Smanski M.J."/>
            <person name="Chevrette M.G."/>
            <person name="De Carvalho L.P.S."/>
            <person name="Shen B."/>
        </authorList>
    </citation>
    <scope>NUCLEOTIDE SEQUENCE [LARGE SCALE GENOMIC DNA]</scope>
    <source>
        <strain evidence="1 2">NPDC006286</strain>
    </source>
</reference>
<sequence>MLKTPFGRLGHIALTLAGKPPAAEVAANLRRLKQLLEKGEVTDTEHAVAGKFGRRFVGDHRQLD</sequence>
<dbReference type="EMBL" id="JBEXRX010000336">
    <property type="protein sequence ID" value="MEU0157130.1"/>
    <property type="molecule type" value="Genomic_DNA"/>
</dbReference>
<comment type="caution">
    <text evidence="1">The sequence shown here is derived from an EMBL/GenBank/DDBJ whole genome shotgun (WGS) entry which is preliminary data.</text>
</comment>
<keyword evidence="2" id="KW-1185">Reference proteome</keyword>